<evidence type="ECO:0000313" key="2">
    <source>
        <dbReference type="EMBL" id="GBL87666.1"/>
    </source>
</evidence>
<dbReference type="EMBL" id="BGPR01000055">
    <property type="protein sequence ID" value="GBL87666.1"/>
    <property type="molecule type" value="Genomic_DNA"/>
</dbReference>
<sequence>MQRTSDTHTCFLEERGKLYLTSPGKKSDADDERDPIKPSFYTRNHPQVTWQNGLSDRSEQGCELTISMSGTLPHSYKFDSYLKLQWTLY</sequence>
<evidence type="ECO:0000256" key="1">
    <source>
        <dbReference type="SAM" id="MobiDB-lite"/>
    </source>
</evidence>
<dbReference type="AlphaFoldDB" id="A0A4Y2B8Q5"/>
<comment type="caution">
    <text evidence="2">The sequence shown here is derived from an EMBL/GenBank/DDBJ whole genome shotgun (WGS) entry which is preliminary data.</text>
</comment>
<accession>A0A4Y2B8Q5</accession>
<organism evidence="2 3">
    <name type="scientific">Araneus ventricosus</name>
    <name type="common">Orbweaver spider</name>
    <name type="synonym">Epeira ventricosa</name>
    <dbReference type="NCBI Taxonomy" id="182803"/>
    <lineage>
        <taxon>Eukaryota</taxon>
        <taxon>Metazoa</taxon>
        <taxon>Ecdysozoa</taxon>
        <taxon>Arthropoda</taxon>
        <taxon>Chelicerata</taxon>
        <taxon>Arachnida</taxon>
        <taxon>Araneae</taxon>
        <taxon>Araneomorphae</taxon>
        <taxon>Entelegynae</taxon>
        <taxon>Araneoidea</taxon>
        <taxon>Araneidae</taxon>
        <taxon>Araneus</taxon>
    </lineage>
</organism>
<reference evidence="2 3" key="1">
    <citation type="journal article" date="2019" name="Sci. Rep.">
        <title>Orb-weaving spider Araneus ventricosus genome elucidates the spidroin gene catalogue.</title>
        <authorList>
            <person name="Kono N."/>
            <person name="Nakamura H."/>
            <person name="Ohtoshi R."/>
            <person name="Moran D.A.P."/>
            <person name="Shinohara A."/>
            <person name="Yoshida Y."/>
            <person name="Fujiwara M."/>
            <person name="Mori M."/>
            <person name="Tomita M."/>
            <person name="Arakawa K."/>
        </authorList>
    </citation>
    <scope>NUCLEOTIDE SEQUENCE [LARGE SCALE GENOMIC DNA]</scope>
</reference>
<dbReference type="Proteomes" id="UP000499080">
    <property type="component" value="Unassembled WGS sequence"/>
</dbReference>
<evidence type="ECO:0000313" key="3">
    <source>
        <dbReference type="Proteomes" id="UP000499080"/>
    </source>
</evidence>
<proteinExistence type="predicted"/>
<protein>
    <submittedName>
        <fullName evidence="2">Uncharacterized protein</fullName>
    </submittedName>
</protein>
<name>A0A4Y2B8Q5_ARAVE</name>
<gene>
    <name evidence="2" type="ORF">AVEN_81298_1</name>
</gene>
<keyword evidence="3" id="KW-1185">Reference proteome</keyword>
<feature type="region of interest" description="Disordered" evidence="1">
    <location>
        <begin position="21"/>
        <end position="42"/>
    </location>
</feature>